<dbReference type="Proteomes" id="UP001596328">
    <property type="component" value="Unassembled WGS sequence"/>
</dbReference>
<reference evidence="8 9" key="1">
    <citation type="journal article" date="2019" name="Int. J. Syst. Evol. Microbiol.">
        <title>The Global Catalogue of Microorganisms (GCM) 10K type strain sequencing project: providing services to taxonomists for standard genome sequencing and annotation.</title>
        <authorList>
            <consortium name="The Broad Institute Genomics Platform"/>
            <consortium name="The Broad Institute Genome Sequencing Center for Infectious Disease"/>
            <person name="Wu L."/>
            <person name="Ma J."/>
        </authorList>
    </citation>
    <scope>NUCLEOTIDE SEQUENCE [LARGE SCALE GENOMIC DNA]</scope>
    <source>
        <strain evidence="8 9">NBRC 111368</strain>
    </source>
</reference>
<dbReference type="CDD" id="cd16027">
    <property type="entry name" value="SGSH"/>
    <property type="match status" value="1"/>
</dbReference>
<keyword evidence="2" id="KW-0479">Metal-binding</keyword>
<evidence type="ECO:0000256" key="4">
    <source>
        <dbReference type="ARBA" id="ARBA00022837"/>
    </source>
</evidence>
<name>A0ABD5RWT3_9EURY</name>
<protein>
    <submittedName>
        <fullName evidence="8">Sulfatase-like hydrolase/transferase</fullName>
    </submittedName>
</protein>
<organism evidence="8 9">
    <name type="scientific">Halobium palmae</name>
    <dbReference type="NCBI Taxonomy" id="1776492"/>
    <lineage>
        <taxon>Archaea</taxon>
        <taxon>Methanobacteriati</taxon>
        <taxon>Methanobacteriota</taxon>
        <taxon>Stenosarchaea group</taxon>
        <taxon>Halobacteria</taxon>
        <taxon>Halobacteriales</taxon>
        <taxon>Haloferacaceae</taxon>
        <taxon>Halobium</taxon>
    </lineage>
</organism>
<dbReference type="AlphaFoldDB" id="A0ABD5RWT3"/>
<comment type="caution">
    <text evidence="8">The sequence shown here is derived from an EMBL/GenBank/DDBJ whole genome shotgun (WGS) entry which is preliminary data.</text>
</comment>
<evidence type="ECO:0000313" key="8">
    <source>
        <dbReference type="EMBL" id="MFC6723403.1"/>
    </source>
</evidence>
<feature type="region of interest" description="Disordered" evidence="5">
    <location>
        <begin position="452"/>
        <end position="478"/>
    </location>
</feature>
<evidence type="ECO:0000256" key="2">
    <source>
        <dbReference type="ARBA" id="ARBA00022723"/>
    </source>
</evidence>
<dbReference type="Pfam" id="PF13290">
    <property type="entry name" value="CHB_HEX_C_1"/>
    <property type="match status" value="1"/>
</dbReference>
<comment type="similarity">
    <text evidence="1">Belongs to the sulfatase family.</text>
</comment>
<keyword evidence="4" id="KW-0106">Calcium</keyword>
<sequence>MSSSQPPNVLWISLEDTSPRLGCYGDDVADTPNIDGIASNGRTYTEACTTAGVCAPSRAAVITGCYQTSIGAHHMRTKHVNEDTPGLPTPYSSVPPHYVTAFPEYLRAAGYYCTNNEKTDYQFDNSGDGPHDFRPPVSIWDECHDEAHWRNRPDDDQPFFAVFNPMRTHEMGTWEDGYLGVEGDPETDPAAVDVPPYLPDTEGVRKAIARQYDNVARSDEEVGRLLDQLEADGLASETVVVVWSDHGEGLPRAKRTLYESGLNVPLIVRWPGRVDDGERSRRLVSLVDLGPTMLSVAGIDVPPWMQGEPFLGPAERAPREYVMGARDRIDESYDMVRSIRGERYKYIRNYDRTAPPLVWVPFRARGEAMRDLLRLHAEGELDDPAARLLSGGRPAEELYDLETDPHETENLAGDPQHAGILDELRDAMDDWMDEVGDLGHVDETQLVDRIRPDGEQPTTATPTFVPNAPENRMTEATPDGGEFTAPATVTIHCDTQGASIVYAVGEGEEPHWELYTGPLALDAGTTTIRTKAIRYGYRESDVREATFELSA</sequence>
<keyword evidence="3" id="KW-0378">Hydrolase</keyword>
<gene>
    <name evidence="8" type="ORF">ACFQE1_03135</name>
</gene>
<dbReference type="InterPro" id="IPR024607">
    <property type="entry name" value="Sulfatase_CS"/>
</dbReference>
<dbReference type="SUPFAM" id="SSF53649">
    <property type="entry name" value="Alkaline phosphatase-like"/>
    <property type="match status" value="1"/>
</dbReference>
<dbReference type="PROSITE" id="PS00523">
    <property type="entry name" value="SULFATASE_1"/>
    <property type="match status" value="1"/>
</dbReference>
<dbReference type="GO" id="GO:0046872">
    <property type="term" value="F:metal ion binding"/>
    <property type="evidence" value="ECO:0007669"/>
    <property type="project" value="UniProtKB-KW"/>
</dbReference>
<evidence type="ECO:0000259" key="7">
    <source>
        <dbReference type="Pfam" id="PF13290"/>
    </source>
</evidence>
<dbReference type="InterPro" id="IPR000917">
    <property type="entry name" value="Sulfatase_N"/>
</dbReference>
<dbReference type="PANTHER" id="PTHR42693">
    <property type="entry name" value="ARYLSULFATASE FAMILY MEMBER"/>
    <property type="match status" value="1"/>
</dbReference>
<feature type="domain" description="GH29D-like beta-sandwich" evidence="7">
    <location>
        <begin position="478"/>
        <end position="542"/>
    </location>
</feature>
<dbReference type="Gene3D" id="3.40.720.10">
    <property type="entry name" value="Alkaline Phosphatase, subunit A"/>
    <property type="match status" value="1"/>
</dbReference>
<accession>A0ABD5RWT3</accession>
<dbReference type="PANTHER" id="PTHR42693:SF53">
    <property type="entry name" value="ENDO-4-O-SULFATASE"/>
    <property type="match status" value="1"/>
</dbReference>
<dbReference type="InterPro" id="IPR059177">
    <property type="entry name" value="GH29D-like_dom"/>
</dbReference>
<evidence type="ECO:0000256" key="3">
    <source>
        <dbReference type="ARBA" id="ARBA00022801"/>
    </source>
</evidence>
<evidence type="ECO:0000313" key="9">
    <source>
        <dbReference type="Proteomes" id="UP001596328"/>
    </source>
</evidence>
<evidence type="ECO:0000259" key="6">
    <source>
        <dbReference type="Pfam" id="PF00884"/>
    </source>
</evidence>
<evidence type="ECO:0000256" key="1">
    <source>
        <dbReference type="ARBA" id="ARBA00008779"/>
    </source>
</evidence>
<dbReference type="Pfam" id="PF00884">
    <property type="entry name" value="Sulfatase"/>
    <property type="match status" value="1"/>
</dbReference>
<dbReference type="EMBL" id="JBHSWU010000015">
    <property type="protein sequence ID" value="MFC6723403.1"/>
    <property type="molecule type" value="Genomic_DNA"/>
</dbReference>
<dbReference type="InterPro" id="IPR050738">
    <property type="entry name" value="Sulfatase"/>
</dbReference>
<dbReference type="InterPro" id="IPR017850">
    <property type="entry name" value="Alkaline_phosphatase_core_sf"/>
</dbReference>
<proteinExistence type="inferred from homology"/>
<keyword evidence="9" id="KW-1185">Reference proteome</keyword>
<evidence type="ECO:0000256" key="5">
    <source>
        <dbReference type="SAM" id="MobiDB-lite"/>
    </source>
</evidence>
<feature type="domain" description="Sulfatase N-terminal" evidence="6">
    <location>
        <begin position="7"/>
        <end position="299"/>
    </location>
</feature>
<dbReference type="GO" id="GO:0016787">
    <property type="term" value="F:hydrolase activity"/>
    <property type="evidence" value="ECO:0007669"/>
    <property type="project" value="UniProtKB-KW"/>
</dbReference>